<gene>
    <name evidence="1" type="ordered locus">Os08g0427550</name>
    <name evidence="1" type="ORF">OSNPB_080427550</name>
</gene>
<proteinExistence type="predicted"/>
<protein>
    <submittedName>
        <fullName evidence="1">Os08g0427550 protein</fullName>
    </submittedName>
</protein>
<feature type="non-terminal residue" evidence="1">
    <location>
        <position position="1"/>
    </location>
</feature>
<dbReference type="EMBL" id="AP014964">
    <property type="protein sequence ID" value="BAT05518.1"/>
    <property type="molecule type" value="Genomic_DNA"/>
</dbReference>
<dbReference type="PaxDb" id="39947-A0A0P0XGU0"/>
<keyword evidence="2" id="KW-1185">Reference proteome</keyword>
<name>A0A0P0XGU0_ORYSJ</name>
<organism evidence="1 2">
    <name type="scientific">Oryza sativa subsp. japonica</name>
    <name type="common">Rice</name>
    <dbReference type="NCBI Taxonomy" id="39947"/>
    <lineage>
        <taxon>Eukaryota</taxon>
        <taxon>Viridiplantae</taxon>
        <taxon>Streptophyta</taxon>
        <taxon>Embryophyta</taxon>
        <taxon>Tracheophyta</taxon>
        <taxon>Spermatophyta</taxon>
        <taxon>Magnoliopsida</taxon>
        <taxon>Liliopsida</taxon>
        <taxon>Poales</taxon>
        <taxon>Poaceae</taxon>
        <taxon>BOP clade</taxon>
        <taxon>Oryzoideae</taxon>
        <taxon>Oryzeae</taxon>
        <taxon>Oryzinae</taxon>
        <taxon>Oryza</taxon>
        <taxon>Oryza sativa</taxon>
    </lineage>
</organism>
<evidence type="ECO:0000313" key="1">
    <source>
        <dbReference type="EMBL" id="BAT05518.1"/>
    </source>
</evidence>
<dbReference type="Gramene" id="Os08t0427550-00">
    <property type="protein sequence ID" value="Os08t0427550-00"/>
    <property type="gene ID" value="Os08g0427550"/>
</dbReference>
<sequence>GVGVPARVLDDALDPRLHLGHGRPPVGVVLGALHAQLQQPHHLPLGARLVADGGVEHLRRPLLLHHRPHPPRQVDGGAAVRRRVERRPAAEQLEQQHAEAVHVGALRHAPRVDHLRRAVPRAPLRSRRRRRAADELGQAVVGDVGGVPCRGDDDVGRLDVAVR</sequence>
<dbReference type="STRING" id="39947.A0A0P0XGU0"/>
<reference evidence="2" key="1">
    <citation type="journal article" date="2005" name="Nature">
        <title>The map-based sequence of the rice genome.</title>
        <authorList>
            <consortium name="International rice genome sequencing project (IRGSP)"/>
            <person name="Matsumoto T."/>
            <person name="Wu J."/>
            <person name="Kanamori H."/>
            <person name="Katayose Y."/>
            <person name="Fujisawa M."/>
            <person name="Namiki N."/>
            <person name="Mizuno H."/>
            <person name="Yamamoto K."/>
            <person name="Antonio B.A."/>
            <person name="Baba T."/>
            <person name="Sakata K."/>
            <person name="Nagamura Y."/>
            <person name="Aoki H."/>
            <person name="Arikawa K."/>
            <person name="Arita K."/>
            <person name="Bito T."/>
            <person name="Chiden Y."/>
            <person name="Fujitsuka N."/>
            <person name="Fukunaka R."/>
            <person name="Hamada M."/>
            <person name="Harada C."/>
            <person name="Hayashi A."/>
            <person name="Hijishita S."/>
            <person name="Honda M."/>
            <person name="Hosokawa S."/>
            <person name="Ichikawa Y."/>
            <person name="Idonuma A."/>
            <person name="Iijima M."/>
            <person name="Ikeda M."/>
            <person name="Ikeno M."/>
            <person name="Ito K."/>
            <person name="Ito S."/>
            <person name="Ito T."/>
            <person name="Ito Y."/>
            <person name="Ito Y."/>
            <person name="Iwabuchi A."/>
            <person name="Kamiya K."/>
            <person name="Karasawa W."/>
            <person name="Kurita K."/>
            <person name="Katagiri S."/>
            <person name="Kikuta A."/>
            <person name="Kobayashi H."/>
            <person name="Kobayashi N."/>
            <person name="Machita K."/>
            <person name="Maehara T."/>
            <person name="Masukawa M."/>
            <person name="Mizubayashi T."/>
            <person name="Mukai Y."/>
            <person name="Nagasaki H."/>
            <person name="Nagata Y."/>
            <person name="Naito S."/>
            <person name="Nakashima M."/>
            <person name="Nakama Y."/>
            <person name="Nakamichi Y."/>
            <person name="Nakamura M."/>
            <person name="Meguro A."/>
            <person name="Negishi M."/>
            <person name="Ohta I."/>
            <person name="Ohta T."/>
            <person name="Okamoto M."/>
            <person name="Ono N."/>
            <person name="Saji S."/>
            <person name="Sakaguchi M."/>
            <person name="Sakai K."/>
            <person name="Shibata M."/>
            <person name="Shimokawa T."/>
            <person name="Song J."/>
            <person name="Takazaki Y."/>
            <person name="Terasawa K."/>
            <person name="Tsugane M."/>
            <person name="Tsuji K."/>
            <person name="Ueda S."/>
            <person name="Waki K."/>
            <person name="Yamagata H."/>
            <person name="Yamamoto M."/>
            <person name="Yamamoto S."/>
            <person name="Yamane H."/>
            <person name="Yoshiki S."/>
            <person name="Yoshihara R."/>
            <person name="Yukawa K."/>
            <person name="Zhong H."/>
            <person name="Yano M."/>
            <person name="Yuan Q."/>
            <person name="Ouyang S."/>
            <person name="Liu J."/>
            <person name="Jones K.M."/>
            <person name="Gansberger K."/>
            <person name="Moffat K."/>
            <person name="Hill J."/>
            <person name="Bera J."/>
            <person name="Fadrosh D."/>
            <person name="Jin S."/>
            <person name="Johri S."/>
            <person name="Kim M."/>
            <person name="Overton L."/>
            <person name="Reardon M."/>
            <person name="Tsitrin T."/>
            <person name="Vuong H."/>
            <person name="Weaver B."/>
            <person name="Ciecko A."/>
            <person name="Tallon L."/>
            <person name="Jackson J."/>
            <person name="Pai G."/>
            <person name="Aken S.V."/>
            <person name="Utterback T."/>
            <person name="Reidmuller S."/>
            <person name="Feldblyum T."/>
            <person name="Hsiao J."/>
            <person name="Zismann V."/>
            <person name="Iobst S."/>
            <person name="de Vazeille A.R."/>
            <person name="Buell C.R."/>
            <person name="Ying K."/>
            <person name="Li Y."/>
            <person name="Lu T."/>
            <person name="Huang Y."/>
            <person name="Zhao Q."/>
            <person name="Feng Q."/>
            <person name="Zhang L."/>
            <person name="Zhu J."/>
            <person name="Weng Q."/>
            <person name="Mu J."/>
            <person name="Lu Y."/>
            <person name="Fan D."/>
            <person name="Liu Y."/>
            <person name="Guan J."/>
            <person name="Zhang Y."/>
            <person name="Yu S."/>
            <person name="Liu X."/>
            <person name="Zhang Y."/>
            <person name="Hong G."/>
            <person name="Han B."/>
            <person name="Choisne N."/>
            <person name="Demange N."/>
            <person name="Orjeda G."/>
            <person name="Samain S."/>
            <person name="Cattolico L."/>
            <person name="Pelletier E."/>
            <person name="Couloux A."/>
            <person name="Segurens B."/>
            <person name="Wincker P."/>
            <person name="D'Hont A."/>
            <person name="Scarpelli C."/>
            <person name="Weissenbach J."/>
            <person name="Salanoubat M."/>
            <person name="Quetier F."/>
            <person name="Yu Y."/>
            <person name="Kim H.R."/>
            <person name="Rambo T."/>
            <person name="Currie J."/>
            <person name="Collura K."/>
            <person name="Luo M."/>
            <person name="Yang T."/>
            <person name="Ammiraju J.S.S."/>
            <person name="Engler F."/>
            <person name="Soderlund C."/>
            <person name="Wing R.A."/>
            <person name="Palmer L.E."/>
            <person name="de la Bastide M."/>
            <person name="Spiegel L."/>
            <person name="Nascimento L."/>
            <person name="Zutavern T."/>
            <person name="O'Shaughnessy A."/>
            <person name="Dike S."/>
            <person name="Dedhia N."/>
            <person name="Preston R."/>
            <person name="Balija V."/>
            <person name="McCombie W.R."/>
            <person name="Chow T."/>
            <person name="Chen H."/>
            <person name="Chung M."/>
            <person name="Chen C."/>
            <person name="Shaw J."/>
            <person name="Wu H."/>
            <person name="Hsiao K."/>
            <person name="Chao Y."/>
            <person name="Chu M."/>
            <person name="Cheng C."/>
            <person name="Hour A."/>
            <person name="Lee P."/>
            <person name="Lin S."/>
            <person name="Lin Y."/>
            <person name="Liou J."/>
            <person name="Liu S."/>
            <person name="Hsing Y."/>
            <person name="Raghuvanshi S."/>
            <person name="Mohanty A."/>
            <person name="Bharti A.K."/>
            <person name="Gaur A."/>
            <person name="Gupta V."/>
            <person name="Kumar D."/>
            <person name="Ravi V."/>
            <person name="Vij S."/>
            <person name="Kapur A."/>
            <person name="Khurana P."/>
            <person name="Khurana P."/>
            <person name="Khurana J.P."/>
            <person name="Tyagi A.K."/>
            <person name="Gaikwad K."/>
            <person name="Singh A."/>
            <person name="Dalal V."/>
            <person name="Srivastava S."/>
            <person name="Dixit A."/>
            <person name="Pal A.K."/>
            <person name="Ghazi I.A."/>
            <person name="Yadav M."/>
            <person name="Pandit A."/>
            <person name="Bhargava A."/>
            <person name="Sureshbabu K."/>
            <person name="Batra K."/>
            <person name="Sharma T.R."/>
            <person name="Mohapatra T."/>
            <person name="Singh N.K."/>
            <person name="Messing J."/>
            <person name="Nelson A.B."/>
            <person name="Fuks G."/>
            <person name="Kavchok S."/>
            <person name="Keizer G."/>
            <person name="Linton E."/>
            <person name="Llaca V."/>
            <person name="Song R."/>
            <person name="Tanyolac B."/>
            <person name="Young S."/>
            <person name="Ho-Il K."/>
            <person name="Hahn J.H."/>
            <person name="Sangsakoo G."/>
            <person name="Vanavichit A."/>
            <person name="de Mattos Luiz.A.T."/>
            <person name="Zimmer P.D."/>
            <person name="Malone G."/>
            <person name="Dellagostin O."/>
            <person name="de Oliveira A.C."/>
            <person name="Bevan M."/>
            <person name="Bancroft I."/>
            <person name="Minx P."/>
            <person name="Cordum H."/>
            <person name="Wilson R."/>
            <person name="Cheng Z."/>
            <person name="Jin W."/>
            <person name="Jiang J."/>
            <person name="Leong S.A."/>
            <person name="Iwama H."/>
            <person name="Gojobori T."/>
            <person name="Itoh T."/>
            <person name="Niimura Y."/>
            <person name="Fujii Y."/>
            <person name="Habara T."/>
            <person name="Sakai H."/>
            <person name="Sato Y."/>
            <person name="Wilson G."/>
            <person name="Kumar K."/>
            <person name="McCouch S."/>
            <person name="Juretic N."/>
            <person name="Hoen D."/>
            <person name="Wright S."/>
            <person name="Bruskiewich R."/>
            <person name="Bureau T."/>
            <person name="Miyao A."/>
            <person name="Hirochika H."/>
            <person name="Nishikawa T."/>
            <person name="Kadowaki K."/>
            <person name="Sugiura M."/>
            <person name="Burr B."/>
            <person name="Sasaki T."/>
        </authorList>
    </citation>
    <scope>NUCLEOTIDE SEQUENCE [LARGE SCALE GENOMIC DNA]</scope>
    <source>
        <strain evidence="2">cv. Nipponbare</strain>
    </source>
</reference>
<reference evidence="1 2" key="2">
    <citation type="journal article" date="2013" name="Plant Cell Physiol.">
        <title>Rice Annotation Project Database (RAP-DB): an integrative and interactive database for rice genomics.</title>
        <authorList>
            <person name="Sakai H."/>
            <person name="Lee S.S."/>
            <person name="Tanaka T."/>
            <person name="Numa H."/>
            <person name="Kim J."/>
            <person name="Kawahara Y."/>
            <person name="Wakimoto H."/>
            <person name="Yang C.C."/>
            <person name="Iwamoto M."/>
            <person name="Abe T."/>
            <person name="Yamada Y."/>
            <person name="Muto A."/>
            <person name="Inokuchi H."/>
            <person name="Ikemura T."/>
            <person name="Matsumoto T."/>
            <person name="Sasaki T."/>
            <person name="Itoh T."/>
        </authorList>
    </citation>
    <scope>NUCLEOTIDE SEQUENCE [LARGE SCALE GENOMIC DNA]</scope>
    <source>
        <strain evidence="2">cv. Nipponbare</strain>
    </source>
</reference>
<accession>A0A0P0XGU0</accession>
<dbReference type="Proteomes" id="UP000059680">
    <property type="component" value="Chromosome 8"/>
</dbReference>
<dbReference type="AlphaFoldDB" id="A0A0P0XGU0"/>
<evidence type="ECO:0000313" key="2">
    <source>
        <dbReference type="Proteomes" id="UP000059680"/>
    </source>
</evidence>
<reference evidence="1 2" key="3">
    <citation type="journal article" date="2013" name="Rice">
        <title>Improvement of the Oryza sativa Nipponbare reference genome using next generation sequence and optical map data.</title>
        <authorList>
            <person name="Kawahara Y."/>
            <person name="de la Bastide M."/>
            <person name="Hamilton J.P."/>
            <person name="Kanamori H."/>
            <person name="McCombie W.R."/>
            <person name="Ouyang S."/>
            <person name="Schwartz D.C."/>
            <person name="Tanaka T."/>
            <person name="Wu J."/>
            <person name="Zhou S."/>
            <person name="Childs K.L."/>
            <person name="Davidson R.M."/>
            <person name="Lin H."/>
            <person name="Quesada-Ocampo L."/>
            <person name="Vaillancourt B."/>
            <person name="Sakai H."/>
            <person name="Lee S.S."/>
            <person name="Kim J."/>
            <person name="Numa H."/>
            <person name="Itoh T."/>
            <person name="Buell C.R."/>
            <person name="Matsumoto T."/>
        </authorList>
    </citation>
    <scope>NUCLEOTIDE SEQUENCE [LARGE SCALE GENOMIC DNA]</scope>
    <source>
        <strain evidence="2">cv. Nipponbare</strain>
    </source>
</reference>
<dbReference type="InParanoid" id="A0A0P0XGU0"/>